<comment type="caution">
    <text evidence="3">The sequence shown here is derived from an EMBL/GenBank/DDBJ whole genome shotgun (WGS) entry which is preliminary data.</text>
</comment>
<keyword evidence="1" id="KW-0328">Glycosyltransferase</keyword>
<dbReference type="GO" id="GO:0009244">
    <property type="term" value="P:lipopolysaccharide core region biosynthetic process"/>
    <property type="evidence" value="ECO:0007669"/>
    <property type="project" value="TreeGrafter"/>
</dbReference>
<evidence type="ECO:0000313" key="3">
    <source>
        <dbReference type="EMBL" id="OIQ51841.1"/>
    </source>
</evidence>
<dbReference type="GO" id="GO:0005829">
    <property type="term" value="C:cytosol"/>
    <property type="evidence" value="ECO:0007669"/>
    <property type="project" value="TreeGrafter"/>
</dbReference>
<reference evidence="3 4" key="1">
    <citation type="submission" date="2015-09" db="EMBL/GenBank/DDBJ databases">
        <title>Genome of Desulfovibrio dechloracetivorans BerOc1, a mercury methylating strain isolated from highly hydrocarbons and metals contaminated coastal sediments.</title>
        <authorList>
            <person name="Goni Urriza M."/>
            <person name="Gassie C."/>
            <person name="Bouchez O."/>
            <person name="Klopp C."/>
            <person name="Ranchou-Peyruse A."/>
            <person name="Remy G."/>
        </authorList>
    </citation>
    <scope>NUCLEOTIDE SEQUENCE [LARGE SCALE GENOMIC DNA]</scope>
    <source>
        <strain evidence="3 4">BerOc1</strain>
    </source>
</reference>
<dbReference type="SUPFAM" id="SSF53756">
    <property type="entry name" value="UDP-Glycosyltransferase/glycogen phosphorylase"/>
    <property type="match status" value="1"/>
</dbReference>
<dbReference type="Proteomes" id="UP000181901">
    <property type="component" value="Unassembled WGS sequence"/>
</dbReference>
<dbReference type="EC" id="2.-.-.-" evidence="3"/>
<gene>
    <name evidence="3" type="primary">rfaQ_1</name>
    <name evidence="3" type="ORF">BerOc1_00304</name>
</gene>
<organism evidence="3 4">
    <name type="scientific">Pseudodesulfovibrio hydrargyri</name>
    <dbReference type="NCBI Taxonomy" id="2125990"/>
    <lineage>
        <taxon>Bacteria</taxon>
        <taxon>Pseudomonadati</taxon>
        <taxon>Thermodesulfobacteriota</taxon>
        <taxon>Desulfovibrionia</taxon>
        <taxon>Desulfovibrionales</taxon>
        <taxon>Desulfovibrionaceae</taxon>
    </lineage>
</organism>
<dbReference type="PANTHER" id="PTHR30160:SF1">
    <property type="entry name" value="LIPOPOLYSACCHARIDE 1,2-N-ACETYLGLUCOSAMINETRANSFERASE-RELATED"/>
    <property type="match status" value="1"/>
</dbReference>
<sequence>MYVCAQTKGDPAPSPELTAMKDISTLHPKKILVCQLRQIGDVLLSTPSIQLLKERFPDAEIHLLTEKKCLPVVENNPHLSHVWAIDKKELRNPLTALLWYRKVGRGGYDLIVDFQRLPRCRYVILFSGAAVKLTQHTAWYNRLFYTHFSDVIYGYAAMLKASILRPLGIHWDGELPRLYLTDEERAWAEEFIRTEGMEQNRFVTIDPSHRRITRKWPERHFAGLIRLMREKRPELKFFILYGPGEIDVARKVAELAGEGVVVSEHMLTLREMAAVQEMAALHVGNCSAPRHFAVAVDTPSLAIHGATGFGWCPKSERHSSVDKGLPCRSCNKNSCDTLECLETFLPEECLDEALRLLALKYK</sequence>
<name>A0A1J5NJK3_9BACT</name>
<proteinExistence type="predicted"/>
<dbReference type="Gene3D" id="3.40.50.2000">
    <property type="entry name" value="Glycogen Phosphorylase B"/>
    <property type="match status" value="2"/>
</dbReference>
<dbReference type="EMBL" id="LKAQ01000001">
    <property type="protein sequence ID" value="OIQ51841.1"/>
    <property type="molecule type" value="Genomic_DNA"/>
</dbReference>
<evidence type="ECO:0000256" key="2">
    <source>
        <dbReference type="ARBA" id="ARBA00022679"/>
    </source>
</evidence>
<protein>
    <submittedName>
        <fullName evidence="3">Lipopolysaccharide core heptosyltransferase RfaQ</fullName>
        <ecNumber evidence="3">2.-.-.-</ecNumber>
    </submittedName>
</protein>
<evidence type="ECO:0000313" key="4">
    <source>
        <dbReference type="Proteomes" id="UP000181901"/>
    </source>
</evidence>
<evidence type="ECO:0000256" key="1">
    <source>
        <dbReference type="ARBA" id="ARBA00022676"/>
    </source>
</evidence>
<dbReference type="Pfam" id="PF01075">
    <property type="entry name" value="Glyco_transf_9"/>
    <property type="match status" value="1"/>
</dbReference>
<dbReference type="InterPro" id="IPR002201">
    <property type="entry name" value="Glyco_trans_9"/>
</dbReference>
<keyword evidence="4" id="KW-1185">Reference proteome</keyword>
<dbReference type="PANTHER" id="PTHR30160">
    <property type="entry name" value="TETRAACYLDISACCHARIDE 4'-KINASE-RELATED"/>
    <property type="match status" value="1"/>
</dbReference>
<dbReference type="InterPro" id="IPR051199">
    <property type="entry name" value="LPS_LOS_Heptosyltrfase"/>
</dbReference>
<accession>A0A1J5NJK3</accession>
<dbReference type="GO" id="GO:0008713">
    <property type="term" value="F:ADP-heptose-lipopolysaccharide heptosyltransferase activity"/>
    <property type="evidence" value="ECO:0007669"/>
    <property type="project" value="TreeGrafter"/>
</dbReference>
<dbReference type="CDD" id="cd03789">
    <property type="entry name" value="GT9_LPS_heptosyltransferase"/>
    <property type="match status" value="1"/>
</dbReference>
<dbReference type="AlphaFoldDB" id="A0A1J5NJK3"/>
<keyword evidence="2 3" id="KW-0808">Transferase</keyword>